<evidence type="ECO:0000256" key="1">
    <source>
        <dbReference type="SAM" id="MobiDB-lite"/>
    </source>
</evidence>
<reference evidence="2" key="2">
    <citation type="journal article" date="2024" name="Plant">
        <title>Genomic evolution and insights into agronomic trait innovations of Sesamum species.</title>
        <authorList>
            <person name="Miao H."/>
            <person name="Wang L."/>
            <person name="Qu L."/>
            <person name="Liu H."/>
            <person name="Sun Y."/>
            <person name="Le M."/>
            <person name="Wang Q."/>
            <person name="Wei S."/>
            <person name="Zheng Y."/>
            <person name="Lin W."/>
            <person name="Duan Y."/>
            <person name="Cao H."/>
            <person name="Xiong S."/>
            <person name="Wang X."/>
            <person name="Wei L."/>
            <person name="Li C."/>
            <person name="Ma Q."/>
            <person name="Ju M."/>
            <person name="Zhao R."/>
            <person name="Li G."/>
            <person name="Mu C."/>
            <person name="Tian Q."/>
            <person name="Mei H."/>
            <person name="Zhang T."/>
            <person name="Gao T."/>
            <person name="Zhang H."/>
        </authorList>
    </citation>
    <scope>NUCLEOTIDE SEQUENCE</scope>
    <source>
        <strain evidence="2">KEN8</strain>
    </source>
</reference>
<gene>
    <name evidence="2" type="ORF">Scaly_0082400</name>
</gene>
<name>A0AAW2SV71_9LAMI</name>
<dbReference type="PANTHER" id="PTHR42648:SF27">
    <property type="entry name" value="RNA-DIRECTED DNA POLYMERASE"/>
    <property type="match status" value="1"/>
</dbReference>
<evidence type="ECO:0000313" key="2">
    <source>
        <dbReference type="EMBL" id="KAL0396340.1"/>
    </source>
</evidence>
<feature type="region of interest" description="Disordered" evidence="1">
    <location>
        <begin position="442"/>
        <end position="463"/>
    </location>
</feature>
<dbReference type="InterPro" id="IPR039537">
    <property type="entry name" value="Retrotran_Ty1/copia-like"/>
</dbReference>
<dbReference type="EMBL" id="JACGWM010000001">
    <property type="protein sequence ID" value="KAL0396340.1"/>
    <property type="molecule type" value="Genomic_DNA"/>
</dbReference>
<organism evidence="2">
    <name type="scientific">Sesamum calycinum</name>
    <dbReference type="NCBI Taxonomy" id="2727403"/>
    <lineage>
        <taxon>Eukaryota</taxon>
        <taxon>Viridiplantae</taxon>
        <taxon>Streptophyta</taxon>
        <taxon>Embryophyta</taxon>
        <taxon>Tracheophyta</taxon>
        <taxon>Spermatophyta</taxon>
        <taxon>Magnoliopsida</taxon>
        <taxon>eudicotyledons</taxon>
        <taxon>Gunneridae</taxon>
        <taxon>Pentapetalae</taxon>
        <taxon>asterids</taxon>
        <taxon>lamiids</taxon>
        <taxon>Lamiales</taxon>
        <taxon>Pedaliaceae</taxon>
        <taxon>Sesamum</taxon>
    </lineage>
</organism>
<feature type="compositionally biased region" description="Polar residues" evidence="1">
    <location>
        <begin position="446"/>
        <end position="457"/>
    </location>
</feature>
<proteinExistence type="predicted"/>
<accession>A0AAW2SV71</accession>
<comment type="caution">
    <text evidence="2">The sequence shown here is derived from an EMBL/GenBank/DDBJ whole genome shotgun (WGS) entry which is preliminary data.</text>
</comment>
<sequence length="512" mass="58538">MIRLESSESCEEVRRKILGISWNENVLPMNEKELMEFDQWMIGLGQGLSMRPFFFFSSSLSEYLLPSHMYLEGNSATESDQQNPLNHIVRIQKHFFGTEMVKGSFVQSHGVKMLFLVEKLEDLKVELDNDTDPQVRTAVLVGEASTSKAKGKRARRWKRKKEKGKITTPLLAPRVLLLLPVERAKGKERLEVLSGRRQMMSACIAKQMGIGGGSVHNSSPTQVLERNRKLSKDEMILRLGDGEGHIFKDRIRKLVDSKSLEIDDLENLPTCESCLKGKMTKKPFVAQSALANGLLDLIHINVCRPLNTPARGGFSYSITFTDYHSWYDYVYLMRYKSEAFRRFKEYKLEVENKLAIKSKSFDRTEGYALETTSKLLNMVPSKMVPQMPYEVWHDKPASYKYLRVWGSPAYVKRLVGDKLDSRSIFLKKGIPMDNRRDEVLLEESSEPPQQDDTTSFDPSIPTDGVLVLRKSTKESRPPKRYRFMGLTSQLDNDLKTYGEAMSDIDSTSGLRS</sequence>
<dbReference type="AlphaFoldDB" id="A0AAW2SV71"/>
<evidence type="ECO:0008006" key="3">
    <source>
        <dbReference type="Google" id="ProtNLM"/>
    </source>
</evidence>
<dbReference type="PANTHER" id="PTHR42648">
    <property type="entry name" value="TRANSPOSASE, PUTATIVE-RELATED"/>
    <property type="match status" value="1"/>
</dbReference>
<reference evidence="2" key="1">
    <citation type="submission" date="2020-06" db="EMBL/GenBank/DDBJ databases">
        <authorList>
            <person name="Li T."/>
            <person name="Hu X."/>
            <person name="Zhang T."/>
            <person name="Song X."/>
            <person name="Zhang H."/>
            <person name="Dai N."/>
            <person name="Sheng W."/>
            <person name="Hou X."/>
            <person name="Wei L."/>
        </authorList>
    </citation>
    <scope>NUCLEOTIDE SEQUENCE</scope>
    <source>
        <strain evidence="2">KEN8</strain>
        <tissue evidence="2">Leaf</tissue>
    </source>
</reference>
<protein>
    <recommendedName>
        <fullName evidence="3">GAG-pre-integrase domain-containing protein</fullName>
    </recommendedName>
</protein>